<feature type="region of interest" description="Disordered" evidence="1">
    <location>
        <begin position="25"/>
        <end position="51"/>
    </location>
</feature>
<evidence type="ECO:0000259" key="2">
    <source>
        <dbReference type="Pfam" id="PF13472"/>
    </source>
</evidence>
<organism evidence="3 4">
    <name type="scientific">Falsiroseomonas oleicola</name>
    <dbReference type="NCBI Taxonomy" id="2801474"/>
    <lineage>
        <taxon>Bacteria</taxon>
        <taxon>Pseudomonadati</taxon>
        <taxon>Pseudomonadota</taxon>
        <taxon>Alphaproteobacteria</taxon>
        <taxon>Acetobacterales</taxon>
        <taxon>Roseomonadaceae</taxon>
        <taxon>Falsiroseomonas</taxon>
    </lineage>
</organism>
<dbReference type="Pfam" id="PF13472">
    <property type="entry name" value="Lipase_GDSL_2"/>
    <property type="match status" value="1"/>
</dbReference>
<evidence type="ECO:0000313" key="3">
    <source>
        <dbReference type="EMBL" id="MBU8543128.1"/>
    </source>
</evidence>
<proteinExistence type="predicted"/>
<dbReference type="InterPro" id="IPR013830">
    <property type="entry name" value="SGNH_hydro"/>
</dbReference>
<accession>A0ABS6H5U9</accession>
<evidence type="ECO:0000313" key="4">
    <source>
        <dbReference type="Proteomes" id="UP000689967"/>
    </source>
</evidence>
<feature type="domain" description="SGNH hydrolase-type esterase" evidence="2">
    <location>
        <begin position="248"/>
        <end position="414"/>
    </location>
</feature>
<dbReference type="RefSeq" id="WP_216873420.1">
    <property type="nucleotide sequence ID" value="NZ_JAERQM010000001.1"/>
</dbReference>
<keyword evidence="4" id="KW-1185">Reference proteome</keyword>
<evidence type="ECO:0000256" key="1">
    <source>
        <dbReference type="SAM" id="MobiDB-lite"/>
    </source>
</evidence>
<gene>
    <name evidence="3" type="ORF">JJQ90_05390</name>
</gene>
<reference evidence="3 4" key="1">
    <citation type="submission" date="2021-01" db="EMBL/GenBank/DDBJ databases">
        <title>Roseomonas sp. nov, a bacterium isolated from an oil production mixture in Yumen Oilfield.</title>
        <authorList>
            <person name="Wu D."/>
        </authorList>
    </citation>
    <scope>NUCLEOTIDE SEQUENCE [LARGE SCALE GENOMIC DNA]</scope>
    <source>
        <strain evidence="3 4">ROY-5-3</strain>
    </source>
</reference>
<comment type="caution">
    <text evidence="3">The sequence shown here is derived from an EMBL/GenBank/DDBJ whole genome shotgun (WGS) entry which is preliminary data.</text>
</comment>
<dbReference type="EMBL" id="JAERQM010000001">
    <property type="protein sequence ID" value="MBU8543128.1"/>
    <property type="molecule type" value="Genomic_DNA"/>
</dbReference>
<name>A0ABS6H5U9_9PROT</name>
<feature type="compositionally biased region" description="Low complexity" evidence="1">
    <location>
        <begin position="25"/>
        <end position="37"/>
    </location>
</feature>
<protein>
    <recommendedName>
        <fullName evidence="2">SGNH hydrolase-type esterase domain-containing protein</fullName>
    </recommendedName>
</protein>
<sequence>MLDRRRLIGGFLPGLGLATLLPGCRSDPAPGGTPPAEAARRAEGLDPGPDPDFEALLTASPAGNPYAPLGAALRGLEAGRQGRALVLMLGDSHTAFPRMAERLRELLQVRFGAVGPGRMPPGRAQSSFVPAGITLIQEGSWSTAHALRAATPGPFGLAGYRLTGSQAGDHLSLASADPRGFDRLHLTLQCGPESGSFRLIGAGIPEAPRATRTAAPRLRLIRLDLPPGQRSVTLELMGDGPVTLLGWGVDRRGRGAMVESFGINGATLATLDNRDPAIVARELSVAPPALIILEYGTNEATDRDFDPAAYGLALSRRIAALRAASPRSGILLMGAPDAGRPIRRGRGACPVTPLPALAAVRSTQRRVAAAERVGFFDWAEEVTGGLCRLPSLARATPPLMRPDLVHFTTDGYRLTAERLHANLLRGAGLGGAAA</sequence>
<dbReference type="Proteomes" id="UP000689967">
    <property type="component" value="Unassembled WGS sequence"/>
</dbReference>